<proteinExistence type="predicted"/>
<gene>
    <name evidence="3" type="ORF">VPR01S_08_01700</name>
</gene>
<keyword evidence="2" id="KW-1133">Transmembrane helix</keyword>
<feature type="compositionally biased region" description="Basic and acidic residues" evidence="1">
    <location>
        <begin position="65"/>
        <end position="86"/>
    </location>
</feature>
<dbReference type="RefSeq" id="WP_021705558.1">
    <property type="nucleotide sequence ID" value="NZ_BATJ01000008.1"/>
</dbReference>
<reference evidence="3 4" key="1">
    <citation type="submission" date="2013-09" db="EMBL/GenBank/DDBJ databases">
        <title>Whole genome shotgun sequence of Vibrio proteolyticus NBRC 13287.</title>
        <authorList>
            <person name="Isaki S."/>
            <person name="Hosoyama A."/>
            <person name="Numata M."/>
            <person name="Hashimoto M."/>
            <person name="Hosoyama Y."/>
            <person name="Tsuchikane K."/>
            <person name="Noguchi M."/>
            <person name="Hirakata S."/>
            <person name="Ichikawa N."/>
            <person name="Ohji S."/>
            <person name="Yamazoe A."/>
            <person name="Fujita N."/>
        </authorList>
    </citation>
    <scope>NUCLEOTIDE SEQUENCE [LARGE SCALE GENOMIC DNA]</scope>
    <source>
        <strain evidence="3 4">NBRC 13287</strain>
    </source>
</reference>
<feature type="compositionally biased region" description="Basic and acidic residues" evidence="1">
    <location>
        <begin position="1"/>
        <end position="12"/>
    </location>
</feature>
<evidence type="ECO:0000256" key="2">
    <source>
        <dbReference type="SAM" id="Phobius"/>
    </source>
</evidence>
<feature type="region of interest" description="Disordered" evidence="1">
    <location>
        <begin position="1"/>
        <end position="21"/>
    </location>
</feature>
<keyword evidence="4" id="KW-1185">Reference proteome</keyword>
<feature type="compositionally biased region" description="Low complexity" evidence="1">
    <location>
        <begin position="87"/>
        <end position="104"/>
    </location>
</feature>
<sequence>MTKDRAAKHDEMGYPFPPPHSVFWENDEGYKGMSYDEAVSQFHAQSPEKQAMNVNPLRSPLQKQQEAKRQEQRARIEQLRQERETQYSKLSNSSSNSTSAGQSAYDFTEQEWNKNLKEDLKKYLEERHVQTCILTVDDAARCALNLWKQKNEEGETVGTETLKLLEDIHSKVDIGVGLVAAAKVSKALGSLGVTVKQYVDTKGKERIIISSLWNDGKMHYAVVNGLNIKKNHPYLISNPTIKQLGTLAQDTVKGFRQGAVITLIVSAAINTNELVFNDDYHLVDWFGNVGSDLFKAMAVLVSSTYLLSLTVALGITMPILAGVLLWVGVDWVIGELWESFKVEDQIVNGLKSATNG</sequence>
<feature type="transmembrane region" description="Helical" evidence="2">
    <location>
        <begin position="305"/>
        <end position="329"/>
    </location>
</feature>
<evidence type="ECO:0000313" key="3">
    <source>
        <dbReference type="EMBL" id="GAD67587.1"/>
    </source>
</evidence>
<dbReference type="AlphaFoldDB" id="U3A2L0"/>
<organism evidence="3 4">
    <name type="scientific">Vibrio proteolyticus NBRC 13287</name>
    <dbReference type="NCBI Taxonomy" id="1219065"/>
    <lineage>
        <taxon>Bacteria</taxon>
        <taxon>Pseudomonadati</taxon>
        <taxon>Pseudomonadota</taxon>
        <taxon>Gammaproteobacteria</taxon>
        <taxon>Vibrionales</taxon>
        <taxon>Vibrionaceae</taxon>
        <taxon>Vibrio</taxon>
    </lineage>
</organism>
<dbReference type="Proteomes" id="UP000016570">
    <property type="component" value="Unassembled WGS sequence"/>
</dbReference>
<keyword evidence="2" id="KW-0812">Transmembrane</keyword>
<feature type="region of interest" description="Disordered" evidence="1">
    <location>
        <begin position="41"/>
        <end position="104"/>
    </location>
</feature>
<protein>
    <submittedName>
        <fullName evidence="3">Uncharacterized protein</fullName>
    </submittedName>
</protein>
<evidence type="ECO:0000256" key="1">
    <source>
        <dbReference type="SAM" id="MobiDB-lite"/>
    </source>
</evidence>
<accession>U3A2L0</accession>
<keyword evidence="2" id="KW-0472">Membrane</keyword>
<dbReference type="EMBL" id="BATJ01000008">
    <property type="protein sequence ID" value="GAD67587.1"/>
    <property type="molecule type" value="Genomic_DNA"/>
</dbReference>
<evidence type="ECO:0000313" key="4">
    <source>
        <dbReference type="Proteomes" id="UP000016570"/>
    </source>
</evidence>
<comment type="caution">
    <text evidence="3">The sequence shown here is derived from an EMBL/GenBank/DDBJ whole genome shotgun (WGS) entry which is preliminary data.</text>
</comment>
<dbReference type="eggNOG" id="COG4104">
    <property type="taxonomic scope" value="Bacteria"/>
</dbReference>
<name>U3A2L0_VIBPR</name>
<dbReference type="STRING" id="1219065.VPR01S_08_01700"/>